<sequence>MHLAQFENILLTKRDEGKLPAKVAIRVFSYRQCELFAIHEKPRDSRNMSDTPSAPSRFEKSLGLLTTRFVTLLQEAKEGILDLKVAADILAVRQKRRIYDITNVLEGIGLIEKKSKNSIQWKGGGPSANTAEYAESLIIIKEEMRLLEDYEKIIDTHRRWILQSMKNVTEEKANVPLSYVAPIDLAEVFPEGNLLAIHAPPGASLAMGTCSENKLSFSIKSTGGPVQVSFVDQQKSIDHHNERSLKRKKEEEDDEDKVKPKRPVKGRPAKRAKSEDEEIDNILNMLEKHESDQENTDPLILQNCEQIYDDLVLDCEKWPVQRLSPPTTAQDYHFSHGDNESISDLYDIEA</sequence>
<keyword evidence="5" id="KW-0539">Nucleus</keyword>
<keyword evidence="3 5" id="KW-0238">DNA-binding</keyword>
<dbReference type="InterPro" id="IPR015633">
    <property type="entry name" value="E2F"/>
</dbReference>
<dbReference type="InterPro" id="IPR032198">
    <property type="entry name" value="E2F_CC-MB"/>
</dbReference>
<dbReference type="OrthoDB" id="1743261at2759"/>
<feature type="compositionally biased region" description="Basic and acidic residues" evidence="6">
    <location>
        <begin position="235"/>
        <end position="250"/>
    </location>
</feature>
<evidence type="ECO:0000256" key="6">
    <source>
        <dbReference type="SAM" id="MobiDB-lite"/>
    </source>
</evidence>
<dbReference type="InterPro" id="IPR003316">
    <property type="entry name" value="E2F_WHTH_DNA-bd_dom"/>
</dbReference>
<dbReference type="SUPFAM" id="SSF46785">
    <property type="entry name" value="Winged helix' DNA-binding domain"/>
    <property type="match status" value="1"/>
</dbReference>
<dbReference type="Gene3D" id="1.10.10.10">
    <property type="entry name" value="Winged helix-like DNA-binding domain superfamily/Winged helix DNA-binding domain"/>
    <property type="match status" value="1"/>
</dbReference>
<dbReference type="SMART" id="SM01372">
    <property type="entry name" value="E2F_TDP"/>
    <property type="match status" value="1"/>
</dbReference>
<reference evidence="8 9" key="1">
    <citation type="submission" date="2020-04" db="EMBL/GenBank/DDBJ databases">
        <authorList>
            <person name="Alioto T."/>
            <person name="Alioto T."/>
            <person name="Gomez Garrido J."/>
        </authorList>
    </citation>
    <scope>NUCLEOTIDE SEQUENCE [LARGE SCALE GENOMIC DNA]</scope>
</reference>
<comment type="subcellular location">
    <subcellularLocation>
        <location evidence="5">Nucleus</location>
    </subcellularLocation>
</comment>
<feature type="domain" description="E2F/DP family winged-helix DNA-binding" evidence="7">
    <location>
        <begin position="57"/>
        <end position="123"/>
    </location>
</feature>
<dbReference type="GO" id="GO:0090575">
    <property type="term" value="C:RNA polymerase II transcription regulator complex"/>
    <property type="evidence" value="ECO:0007669"/>
    <property type="project" value="TreeGrafter"/>
</dbReference>
<proteinExistence type="inferred from homology"/>
<evidence type="ECO:0000256" key="3">
    <source>
        <dbReference type="ARBA" id="ARBA00023125"/>
    </source>
</evidence>
<name>A0A8S1CMR1_9INSE</name>
<dbReference type="FunFam" id="1.10.10.10:FF:000008">
    <property type="entry name" value="E2F transcription factor 1"/>
    <property type="match status" value="1"/>
</dbReference>
<dbReference type="InterPro" id="IPR036388">
    <property type="entry name" value="WH-like_DNA-bd_sf"/>
</dbReference>
<dbReference type="PANTHER" id="PTHR12081:SF18">
    <property type="entry name" value="TRANSCRIPTION FACTOR E2F2-RELATED"/>
    <property type="match status" value="1"/>
</dbReference>
<evidence type="ECO:0000313" key="8">
    <source>
        <dbReference type="EMBL" id="CAB3369615.1"/>
    </source>
</evidence>
<dbReference type="Pfam" id="PF16421">
    <property type="entry name" value="E2F_CC-MB"/>
    <property type="match status" value="1"/>
</dbReference>
<accession>A0A8S1CMR1</accession>
<dbReference type="GO" id="GO:0000978">
    <property type="term" value="F:RNA polymerase II cis-regulatory region sequence-specific DNA binding"/>
    <property type="evidence" value="ECO:0007669"/>
    <property type="project" value="InterPro"/>
</dbReference>
<evidence type="ECO:0000256" key="4">
    <source>
        <dbReference type="ARBA" id="ARBA00023163"/>
    </source>
</evidence>
<dbReference type="Gene3D" id="6.10.250.540">
    <property type="match status" value="1"/>
</dbReference>
<feature type="compositionally biased region" description="Basic residues" evidence="6">
    <location>
        <begin position="259"/>
        <end position="271"/>
    </location>
</feature>
<comment type="similarity">
    <text evidence="1 5">Belongs to the E2F/DP family.</text>
</comment>
<evidence type="ECO:0000256" key="5">
    <source>
        <dbReference type="RuleBase" id="RU003796"/>
    </source>
</evidence>
<dbReference type="Pfam" id="PF02319">
    <property type="entry name" value="WHD_E2F_TDP"/>
    <property type="match status" value="1"/>
</dbReference>
<dbReference type="EMBL" id="CADEPI010000046">
    <property type="protein sequence ID" value="CAB3369615.1"/>
    <property type="molecule type" value="Genomic_DNA"/>
</dbReference>
<gene>
    <name evidence="8" type="ORF">CLODIP_2_CD02661</name>
</gene>
<evidence type="ECO:0000256" key="1">
    <source>
        <dbReference type="ARBA" id="ARBA00010940"/>
    </source>
</evidence>
<dbReference type="GO" id="GO:0000981">
    <property type="term" value="F:DNA-binding transcription factor activity, RNA polymerase II-specific"/>
    <property type="evidence" value="ECO:0007669"/>
    <property type="project" value="TreeGrafter"/>
</dbReference>
<evidence type="ECO:0000256" key="2">
    <source>
        <dbReference type="ARBA" id="ARBA00023015"/>
    </source>
</evidence>
<dbReference type="PANTHER" id="PTHR12081">
    <property type="entry name" value="TRANSCRIPTION FACTOR E2F"/>
    <property type="match status" value="1"/>
</dbReference>
<dbReference type="Proteomes" id="UP000494165">
    <property type="component" value="Unassembled WGS sequence"/>
</dbReference>
<protein>
    <recommendedName>
        <fullName evidence="7">E2F/DP family winged-helix DNA-binding domain-containing protein</fullName>
    </recommendedName>
</protein>
<dbReference type="AlphaFoldDB" id="A0A8S1CMR1"/>
<dbReference type="InterPro" id="IPR036390">
    <property type="entry name" value="WH_DNA-bd_sf"/>
</dbReference>
<evidence type="ECO:0000259" key="7">
    <source>
        <dbReference type="SMART" id="SM01372"/>
    </source>
</evidence>
<keyword evidence="9" id="KW-1185">Reference proteome</keyword>
<keyword evidence="2 5" id="KW-0805">Transcription regulation</keyword>
<dbReference type="SUPFAM" id="SSF144074">
    <property type="entry name" value="E2F-DP heterodimerization region"/>
    <property type="match status" value="1"/>
</dbReference>
<dbReference type="InterPro" id="IPR037241">
    <property type="entry name" value="E2F-DP_heterodim"/>
</dbReference>
<feature type="region of interest" description="Disordered" evidence="6">
    <location>
        <begin position="233"/>
        <end position="278"/>
    </location>
</feature>
<keyword evidence="4 5" id="KW-0804">Transcription</keyword>
<comment type="caution">
    <text evidence="8">The sequence shown here is derived from an EMBL/GenBank/DDBJ whole genome shotgun (WGS) entry which is preliminary data.</text>
</comment>
<organism evidence="8 9">
    <name type="scientific">Cloeon dipterum</name>
    <dbReference type="NCBI Taxonomy" id="197152"/>
    <lineage>
        <taxon>Eukaryota</taxon>
        <taxon>Metazoa</taxon>
        <taxon>Ecdysozoa</taxon>
        <taxon>Arthropoda</taxon>
        <taxon>Hexapoda</taxon>
        <taxon>Insecta</taxon>
        <taxon>Pterygota</taxon>
        <taxon>Palaeoptera</taxon>
        <taxon>Ephemeroptera</taxon>
        <taxon>Pisciforma</taxon>
        <taxon>Baetidae</taxon>
        <taxon>Cloeon</taxon>
    </lineage>
</organism>
<evidence type="ECO:0000313" key="9">
    <source>
        <dbReference type="Proteomes" id="UP000494165"/>
    </source>
</evidence>
<dbReference type="GO" id="GO:0046983">
    <property type="term" value="F:protein dimerization activity"/>
    <property type="evidence" value="ECO:0007669"/>
    <property type="project" value="InterPro"/>
</dbReference>